<gene>
    <name evidence="2" type="ORF">DE4585_00567</name>
</gene>
<organism evidence="2 3">
    <name type="scientific">Mycobacteroides salmoniphilum</name>
    <dbReference type="NCBI Taxonomy" id="404941"/>
    <lineage>
        <taxon>Bacteria</taxon>
        <taxon>Bacillati</taxon>
        <taxon>Actinomycetota</taxon>
        <taxon>Actinomycetes</taxon>
        <taxon>Mycobacteriales</taxon>
        <taxon>Mycobacteriaceae</taxon>
        <taxon>Mycobacteroides</taxon>
    </lineage>
</organism>
<evidence type="ECO:0000313" key="3">
    <source>
        <dbReference type="Proteomes" id="UP000295117"/>
    </source>
</evidence>
<proteinExistence type="predicted"/>
<accession>A0A4R8S6E8</accession>
<feature type="compositionally biased region" description="Polar residues" evidence="1">
    <location>
        <begin position="143"/>
        <end position="156"/>
    </location>
</feature>
<dbReference type="EMBL" id="PECH01000002">
    <property type="protein sequence ID" value="TDZ86551.1"/>
    <property type="molecule type" value="Genomic_DNA"/>
</dbReference>
<dbReference type="AlphaFoldDB" id="A0A4R8S6E8"/>
<comment type="caution">
    <text evidence="2">The sequence shown here is derived from an EMBL/GenBank/DDBJ whole genome shotgun (WGS) entry which is preliminary data.</text>
</comment>
<protein>
    <submittedName>
        <fullName evidence="2">Uncharacterized protein</fullName>
    </submittedName>
</protein>
<name>A0A4R8S6E8_9MYCO</name>
<feature type="compositionally biased region" description="Low complexity" evidence="1">
    <location>
        <begin position="113"/>
        <end position="142"/>
    </location>
</feature>
<evidence type="ECO:0000256" key="1">
    <source>
        <dbReference type="SAM" id="MobiDB-lite"/>
    </source>
</evidence>
<dbReference type="Proteomes" id="UP000295117">
    <property type="component" value="Unassembled WGS sequence"/>
</dbReference>
<reference evidence="2 3" key="1">
    <citation type="journal article" date="2019" name="Sci. Rep.">
        <title>Extended insight into the Mycobacterium chelonae-abscessus complex through whole genome sequencing of Mycobacterium salmoniphilum outbreak and Mycobacterium salmoniphilum-like strains.</title>
        <authorList>
            <person name="Behra P.R.K."/>
            <person name="Das S."/>
            <person name="Pettersson B.M.F."/>
            <person name="Shirreff L."/>
            <person name="DuCote T."/>
            <person name="Jacobsson K.G."/>
            <person name="Ennis D.G."/>
            <person name="Kirsebom L.A."/>
        </authorList>
    </citation>
    <scope>NUCLEOTIDE SEQUENCE [LARGE SCALE GENOMIC DNA]</scope>
    <source>
        <strain evidence="2 3">DE 4585</strain>
    </source>
</reference>
<feature type="region of interest" description="Disordered" evidence="1">
    <location>
        <begin position="113"/>
        <end position="167"/>
    </location>
</feature>
<sequence length="205" mass="20384">MSMNCGAGSLIRAPRLRRARERADAAAAAAAEIPAAGAFAPAPSFKVGPNRTGGGSSRTAYTMYAGVAAADAAGEDAGLLGVVGAEDEPPGIEGVEGTCASCRTCCGFLRSTRPGSRPGSSSWPGSSTPAGGASADSASPSTIGNQAGAESNTPQNVKPKGMKKASYAMRNSSGPHAISAATGFLMKSSIMSWSVPSGLVRNRMS</sequence>
<evidence type="ECO:0000313" key="2">
    <source>
        <dbReference type="EMBL" id="TDZ86551.1"/>
    </source>
</evidence>